<reference evidence="4" key="1">
    <citation type="submission" date="2025-08" db="UniProtKB">
        <authorList>
            <consortium name="RefSeq"/>
        </authorList>
    </citation>
    <scope>IDENTIFICATION</scope>
    <source>
        <tissue evidence="4">Whole larvae</tissue>
    </source>
</reference>
<feature type="region of interest" description="Disordered" evidence="1">
    <location>
        <begin position="58"/>
        <end position="198"/>
    </location>
</feature>
<sequence>MNKFIYLIFALLCIVKLTKSDEEGEERIAKEQTDEFSKTSSNVAASLDSITDVLSDSEFLAKSDNDRDASRTERSAVNDDNVKKATEKFADEELKTSGAVDDLYNKESKNDNEMESKNDNERSGDDSSVSKLDDNSESRNAVKMDENPDNESKADDSLDNVQKSDEPIDVLNKSDKQEESSLDNNDSPILREGISAPENLVREFTSEDTIQLDKPDTSLLNFEGTRRMLNPVVDEAAKSAVKTAVNVEQYVKSVAEPDYISRTISNVNDFDSRRNYAGEVDTPHIYHTRLLPETLNYPVQHFPKTVTPVIVQKISEKDIFSALDANSRKLLETPMNGLSKDVSSTEEIIGADDLMHNAYPYASMSTRSGHYPQVNIKPQLPYSNPNANIFRPSNQHQIPYYSDFYKPFNSNYFSLGLGQSNTNRFIHSVT</sequence>
<evidence type="ECO:0000313" key="4">
    <source>
        <dbReference type="RefSeq" id="XP_052747769.1"/>
    </source>
</evidence>
<feature type="chain" id="PRO_5047355594" evidence="2">
    <location>
        <begin position="21"/>
        <end position="430"/>
    </location>
</feature>
<keyword evidence="3" id="KW-1185">Reference proteome</keyword>
<dbReference type="RefSeq" id="XP_052747769.1">
    <property type="nucleotide sequence ID" value="XM_052891809.1"/>
</dbReference>
<dbReference type="Proteomes" id="UP001652740">
    <property type="component" value="Unplaced"/>
</dbReference>
<feature type="region of interest" description="Disordered" evidence="1">
    <location>
        <begin position="22"/>
        <end position="42"/>
    </location>
</feature>
<accession>A0ABM3M8I2</accession>
<keyword evidence="2" id="KW-0732">Signal</keyword>
<feature type="compositionally biased region" description="Basic and acidic residues" evidence="1">
    <location>
        <begin position="131"/>
        <end position="179"/>
    </location>
</feature>
<feature type="compositionally biased region" description="Basic and acidic residues" evidence="1">
    <location>
        <begin position="103"/>
        <end position="125"/>
    </location>
</feature>
<evidence type="ECO:0000256" key="2">
    <source>
        <dbReference type="SAM" id="SignalP"/>
    </source>
</evidence>
<feature type="compositionally biased region" description="Basic and acidic residues" evidence="1">
    <location>
        <begin position="22"/>
        <end position="37"/>
    </location>
</feature>
<evidence type="ECO:0000313" key="3">
    <source>
        <dbReference type="Proteomes" id="UP001652740"/>
    </source>
</evidence>
<dbReference type="GeneID" id="116412846"/>
<protein>
    <submittedName>
        <fullName evidence="4">Myb-like protein X isoform X1</fullName>
    </submittedName>
</protein>
<feature type="compositionally biased region" description="Basic and acidic residues" evidence="1">
    <location>
        <begin position="59"/>
        <end position="95"/>
    </location>
</feature>
<feature type="signal peptide" evidence="2">
    <location>
        <begin position="1"/>
        <end position="20"/>
    </location>
</feature>
<evidence type="ECO:0000256" key="1">
    <source>
        <dbReference type="SAM" id="MobiDB-lite"/>
    </source>
</evidence>
<proteinExistence type="predicted"/>
<gene>
    <name evidence="4" type="primary">LOC116412846</name>
</gene>
<organism evidence="3 4">
    <name type="scientific">Galleria mellonella</name>
    <name type="common">Greater wax moth</name>
    <dbReference type="NCBI Taxonomy" id="7137"/>
    <lineage>
        <taxon>Eukaryota</taxon>
        <taxon>Metazoa</taxon>
        <taxon>Ecdysozoa</taxon>
        <taxon>Arthropoda</taxon>
        <taxon>Hexapoda</taxon>
        <taxon>Insecta</taxon>
        <taxon>Pterygota</taxon>
        <taxon>Neoptera</taxon>
        <taxon>Endopterygota</taxon>
        <taxon>Lepidoptera</taxon>
        <taxon>Glossata</taxon>
        <taxon>Ditrysia</taxon>
        <taxon>Pyraloidea</taxon>
        <taxon>Pyralidae</taxon>
        <taxon>Galleriinae</taxon>
        <taxon>Galleria</taxon>
    </lineage>
</organism>
<name>A0ABM3M8I2_GALME</name>